<accession>A0A6V8PS46</accession>
<name>A0A6V8PS46_9ACTN</name>
<comment type="caution">
    <text evidence="1">The sequence shown here is derived from an EMBL/GenBank/DDBJ whole genome shotgun (WGS) entry which is preliminary data.</text>
</comment>
<proteinExistence type="predicted"/>
<gene>
    <name evidence="1" type="ORF">HKBW3S42_02155</name>
</gene>
<dbReference type="Proteomes" id="UP000568877">
    <property type="component" value="Unassembled WGS sequence"/>
</dbReference>
<dbReference type="AlphaFoldDB" id="A0A6V8PS46"/>
<evidence type="ECO:0000313" key="1">
    <source>
        <dbReference type="EMBL" id="GFP33816.1"/>
    </source>
</evidence>
<organism evidence="1 2">
    <name type="scientific">Candidatus Hakubella thermalkaliphila</name>
    <dbReference type="NCBI Taxonomy" id="2754717"/>
    <lineage>
        <taxon>Bacteria</taxon>
        <taxon>Bacillati</taxon>
        <taxon>Actinomycetota</taxon>
        <taxon>Actinomycetota incertae sedis</taxon>
        <taxon>Candidatus Hakubellales</taxon>
        <taxon>Candidatus Hakubellaceae</taxon>
        <taxon>Candidatus Hakubella</taxon>
    </lineage>
</organism>
<dbReference type="EMBL" id="BLSA01000740">
    <property type="protein sequence ID" value="GFP33816.1"/>
    <property type="molecule type" value="Genomic_DNA"/>
</dbReference>
<evidence type="ECO:0000313" key="2">
    <source>
        <dbReference type="Proteomes" id="UP000568877"/>
    </source>
</evidence>
<sequence>ITQFSCDVVRRGAWAIPSKMEEKFHSLLESGQPAMDWAI</sequence>
<protein>
    <submittedName>
        <fullName evidence="1">Uncharacterized protein</fullName>
    </submittedName>
</protein>
<reference evidence="1 2" key="1">
    <citation type="journal article" date="2020" name="Front. Microbiol.">
        <title>Single-cell genomics of novel Actinobacteria with the Wood-Ljungdahl pathway discovered in a serpentinizing system.</title>
        <authorList>
            <person name="Merino N."/>
            <person name="Kawai M."/>
            <person name="Boyd E.S."/>
            <person name="Colman D.R."/>
            <person name="McGlynn S.E."/>
            <person name="Nealson K.H."/>
            <person name="Kurokawa K."/>
            <person name="Hongoh Y."/>
        </authorList>
    </citation>
    <scope>NUCLEOTIDE SEQUENCE [LARGE SCALE GENOMIC DNA]</scope>
    <source>
        <strain evidence="1 2">S42</strain>
    </source>
</reference>
<feature type="non-terminal residue" evidence="1">
    <location>
        <position position="1"/>
    </location>
</feature>